<comment type="similarity">
    <text evidence="3">Belongs to the nitrite and sulfite reductase 4Fe-4S domain family.</text>
</comment>
<dbReference type="NCBIfam" id="NF010029">
    <property type="entry name" value="PRK13504.1"/>
    <property type="match status" value="1"/>
</dbReference>
<accession>A0ABY6Z4N1</accession>
<keyword evidence="4" id="KW-0004">4Fe-4S</keyword>
<evidence type="ECO:0000256" key="4">
    <source>
        <dbReference type="ARBA" id="ARBA00022485"/>
    </source>
</evidence>
<dbReference type="PROSITE" id="PS00365">
    <property type="entry name" value="NIR_SIR"/>
    <property type="match status" value="1"/>
</dbReference>
<organism evidence="12 13">
    <name type="scientific">Alicyclobacillus dauci</name>
    <dbReference type="NCBI Taxonomy" id="1475485"/>
    <lineage>
        <taxon>Bacteria</taxon>
        <taxon>Bacillati</taxon>
        <taxon>Bacillota</taxon>
        <taxon>Bacilli</taxon>
        <taxon>Bacillales</taxon>
        <taxon>Alicyclobacillaceae</taxon>
        <taxon>Alicyclobacillus</taxon>
    </lineage>
</organism>
<keyword evidence="6" id="KW-0479">Metal-binding</keyword>
<sequence length="564" mass="63065">MGQEGKLSKIEIIKRNSNYLRGTIVEALQDGTSHFSEENIQVLKFHGTYQQDDRDLRRQLTKEGKERAYSMMIRARIPGGVLSADQYLQFDKLADDYGNGTMRITTRQTFQLHGILKANLKETIKGINEVLITTLGGCGDQVRNTVSCAAPHEGPFYDAVRQDLLKLVDATSAKTNAYHEIWLDGEKLDLSDGTSPEDPLYGEAYLPRKFKIAFTYEGDNCCDVYSNDIAIIAHRDGDEVEGYTLAIGGGMGRTASDKHTHPFLAQAFCFVKPDELIETCRTVISIQRDFGNRENRKFARMKYLVQERGIEWFRTEAEARLGHALALPREIEWKSAHDHLGRMSGANGQVHLGFFIENGRIHDTESMKLKSVLRDIMTTYQPGVRMTTQQNLILTGLTEEMASEIEGKLRDAGVKLVEEQTPVLVHSMACPSMPTCGLGIAESERALPAIVRKFESALAELGLRDEPISIRMTGCANGCARPYIAEIGFVGRVIGKYDLFLGASAEGTRTNQLFREMVPAEELVSTVYPILKAFREERLPAETFGDYCNRVGIEALQERFVPVS</sequence>
<evidence type="ECO:0000256" key="5">
    <source>
        <dbReference type="ARBA" id="ARBA00022617"/>
    </source>
</evidence>
<dbReference type="PANTHER" id="PTHR11493">
    <property type="entry name" value="SULFITE REDUCTASE [NADPH] SUBUNIT BETA-RELATED"/>
    <property type="match status" value="1"/>
</dbReference>
<dbReference type="Proteomes" id="UP001164803">
    <property type="component" value="Chromosome"/>
</dbReference>
<evidence type="ECO:0000256" key="2">
    <source>
        <dbReference type="ARBA" id="ARBA00001966"/>
    </source>
</evidence>
<reference evidence="12" key="1">
    <citation type="submission" date="2022-08" db="EMBL/GenBank/DDBJ databases">
        <title>Alicyclobacillus dauci DSM2870, complete genome.</title>
        <authorList>
            <person name="Wang Q."/>
            <person name="Cai R."/>
            <person name="Wang Z."/>
        </authorList>
    </citation>
    <scope>NUCLEOTIDE SEQUENCE</scope>
    <source>
        <strain evidence="12">DSM 28700</strain>
    </source>
</reference>
<feature type="domain" description="Nitrite/sulphite reductase 4Fe-4S" evidence="10">
    <location>
        <begin position="428"/>
        <end position="558"/>
    </location>
</feature>
<feature type="domain" description="Nitrite/Sulfite reductase ferredoxin-like" evidence="11">
    <location>
        <begin position="70"/>
        <end position="129"/>
    </location>
</feature>
<evidence type="ECO:0000313" key="12">
    <source>
        <dbReference type="EMBL" id="WAH37816.1"/>
    </source>
</evidence>
<keyword evidence="9" id="KW-0411">Iron-sulfur</keyword>
<dbReference type="PANTHER" id="PTHR11493:SF47">
    <property type="entry name" value="SULFITE REDUCTASE [NADPH] SUBUNIT BETA"/>
    <property type="match status" value="1"/>
</dbReference>
<gene>
    <name evidence="12" type="ORF">NZD86_04740</name>
</gene>
<dbReference type="PRINTS" id="PR00397">
    <property type="entry name" value="SIROHAEM"/>
</dbReference>
<keyword evidence="7" id="KW-0560">Oxidoreductase</keyword>
<comment type="cofactor">
    <cofactor evidence="1">
        <name>siroheme</name>
        <dbReference type="ChEBI" id="CHEBI:60052"/>
    </cofactor>
</comment>
<dbReference type="InterPro" id="IPR006066">
    <property type="entry name" value="NO2/SO3_Rdtase_FeS/sirohaem_BS"/>
</dbReference>
<dbReference type="RefSeq" id="WP_268045343.1">
    <property type="nucleotide sequence ID" value="NZ_CP104064.1"/>
</dbReference>
<evidence type="ECO:0000256" key="3">
    <source>
        <dbReference type="ARBA" id="ARBA00010429"/>
    </source>
</evidence>
<protein>
    <submittedName>
        <fullName evidence="12">NADPH-dependent assimilatory sulfite reductase hemoprotein subunit</fullName>
    </submittedName>
</protein>
<evidence type="ECO:0000259" key="11">
    <source>
        <dbReference type="Pfam" id="PF03460"/>
    </source>
</evidence>
<keyword evidence="8" id="KW-0408">Iron</keyword>
<evidence type="ECO:0000259" key="10">
    <source>
        <dbReference type="Pfam" id="PF01077"/>
    </source>
</evidence>
<comment type="cofactor">
    <cofactor evidence="2">
        <name>[4Fe-4S] cluster</name>
        <dbReference type="ChEBI" id="CHEBI:49883"/>
    </cofactor>
</comment>
<keyword evidence="13" id="KW-1185">Reference proteome</keyword>
<dbReference type="InterPro" id="IPR045169">
    <property type="entry name" value="NO2/SO3_Rdtase_4Fe4S_prot"/>
</dbReference>
<evidence type="ECO:0000256" key="1">
    <source>
        <dbReference type="ARBA" id="ARBA00001929"/>
    </source>
</evidence>
<dbReference type="InterPro" id="IPR036136">
    <property type="entry name" value="Nit/Sulf_reduc_fer-like_dom_sf"/>
</dbReference>
<dbReference type="EMBL" id="CP104064">
    <property type="protein sequence ID" value="WAH37816.1"/>
    <property type="molecule type" value="Genomic_DNA"/>
</dbReference>
<dbReference type="InterPro" id="IPR045854">
    <property type="entry name" value="NO2/SO3_Rdtase_4Fe4S_sf"/>
</dbReference>
<dbReference type="InterPro" id="IPR005117">
    <property type="entry name" value="NiRdtase/SiRdtase_haem-b_fer"/>
</dbReference>
<evidence type="ECO:0000256" key="9">
    <source>
        <dbReference type="ARBA" id="ARBA00023014"/>
    </source>
</evidence>
<dbReference type="Pfam" id="PF01077">
    <property type="entry name" value="NIR_SIR"/>
    <property type="match status" value="2"/>
</dbReference>
<feature type="domain" description="Nitrite/sulphite reductase 4Fe-4S" evidence="10">
    <location>
        <begin position="170"/>
        <end position="324"/>
    </location>
</feature>
<dbReference type="SUPFAM" id="SSF56014">
    <property type="entry name" value="Nitrite and sulphite reductase 4Fe-4S domain-like"/>
    <property type="match status" value="2"/>
</dbReference>
<dbReference type="Gene3D" id="3.90.480.10">
    <property type="entry name" value="Sulfite Reductase Hemoprotein,Domain 2"/>
    <property type="match status" value="1"/>
</dbReference>
<feature type="domain" description="Nitrite/Sulfite reductase ferredoxin-like" evidence="11">
    <location>
        <begin position="348"/>
        <end position="410"/>
    </location>
</feature>
<evidence type="ECO:0000256" key="6">
    <source>
        <dbReference type="ARBA" id="ARBA00022723"/>
    </source>
</evidence>
<dbReference type="InterPro" id="IPR006067">
    <property type="entry name" value="NO2/SO3_Rdtase_4Fe4S_dom"/>
</dbReference>
<evidence type="ECO:0000256" key="8">
    <source>
        <dbReference type="ARBA" id="ARBA00023004"/>
    </source>
</evidence>
<name>A0ABY6Z4N1_9BACL</name>
<dbReference type="SUPFAM" id="SSF55124">
    <property type="entry name" value="Nitrite/Sulfite reductase N-terminal domain-like"/>
    <property type="match status" value="2"/>
</dbReference>
<keyword evidence="5" id="KW-0349">Heme</keyword>
<dbReference type="Gene3D" id="3.30.413.10">
    <property type="entry name" value="Sulfite Reductase Hemoprotein, domain 1"/>
    <property type="match status" value="2"/>
</dbReference>
<evidence type="ECO:0000256" key="7">
    <source>
        <dbReference type="ARBA" id="ARBA00023002"/>
    </source>
</evidence>
<dbReference type="Pfam" id="PF03460">
    <property type="entry name" value="NIR_SIR_ferr"/>
    <property type="match status" value="2"/>
</dbReference>
<evidence type="ECO:0000313" key="13">
    <source>
        <dbReference type="Proteomes" id="UP001164803"/>
    </source>
</evidence>
<proteinExistence type="inferred from homology"/>